<evidence type="ECO:0000313" key="1">
    <source>
        <dbReference type="EMBL" id="MFD1055193.1"/>
    </source>
</evidence>
<proteinExistence type="predicted"/>
<sequence>MATRVGFTGQTAPCGSVVDGTRYHDSDDEGMRVEHIHYGCGCQDLRDDFHDGSTHRRVVHHSGKLLLDEELRGE</sequence>
<name>A0ABW3MWW8_9MICO</name>
<evidence type="ECO:0000313" key="2">
    <source>
        <dbReference type="Proteomes" id="UP001597046"/>
    </source>
</evidence>
<dbReference type="Proteomes" id="UP001597046">
    <property type="component" value="Unassembled WGS sequence"/>
</dbReference>
<keyword evidence="2" id="KW-1185">Reference proteome</keyword>
<protein>
    <submittedName>
        <fullName evidence="1">Uncharacterized protein</fullName>
    </submittedName>
</protein>
<dbReference type="EMBL" id="JBHTKH010000007">
    <property type="protein sequence ID" value="MFD1055193.1"/>
    <property type="molecule type" value="Genomic_DNA"/>
</dbReference>
<dbReference type="RefSeq" id="WP_386053108.1">
    <property type="nucleotide sequence ID" value="NZ_JBHTKH010000007.1"/>
</dbReference>
<gene>
    <name evidence="1" type="ORF">ACFQ2V_12825</name>
</gene>
<organism evidence="1 2">
    <name type="scientific">Terrabacter terrigena</name>
    <dbReference type="NCBI Taxonomy" id="574718"/>
    <lineage>
        <taxon>Bacteria</taxon>
        <taxon>Bacillati</taxon>
        <taxon>Actinomycetota</taxon>
        <taxon>Actinomycetes</taxon>
        <taxon>Micrococcales</taxon>
        <taxon>Intrasporangiaceae</taxon>
        <taxon>Terrabacter</taxon>
    </lineage>
</organism>
<comment type="caution">
    <text evidence="1">The sequence shown here is derived from an EMBL/GenBank/DDBJ whole genome shotgun (WGS) entry which is preliminary data.</text>
</comment>
<reference evidence="2" key="1">
    <citation type="journal article" date="2019" name="Int. J. Syst. Evol. Microbiol.">
        <title>The Global Catalogue of Microorganisms (GCM) 10K type strain sequencing project: providing services to taxonomists for standard genome sequencing and annotation.</title>
        <authorList>
            <consortium name="The Broad Institute Genomics Platform"/>
            <consortium name="The Broad Institute Genome Sequencing Center for Infectious Disease"/>
            <person name="Wu L."/>
            <person name="Ma J."/>
        </authorList>
    </citation>
    <scope>NUCLEOTIDE SEQUENCE [LARGE SCALE GENOMIC DNA]</scope>
    <source>
        <strain evidence="2">CCUG 57508</strain>
    </source>
</reference>
<accession>A0ABW3MWW8</accession>